<name>A0AAU8IJA8_9BACL</name>
<reference evidence="1" key="1">
    <citation type="submission" date="2024-06" db="EMBL/GenBank/DDBJ databases">
        <authorList>
            <person name="Fan A."/>
            <person name="Zhang F.Y."/>
            <person name="Zhang L."/>
        </authorList>
    </citation>
    <scope>NUCLEOTIDE SEQUENCE</scope>
    <source>
        <strain evidence="1">Y61</strain>
    </source>
</reference>
<dbReference type="AlphaFoldDB" id="A0AAU8IJA8"/>
<protein>
    <recommendedName>
        <fullName evidence="2">Transposase</fullName>
    </recommendedName>
</protein>
<organism evidence="1">
    <name type="scientific">Sporolactobacillus sp. Y61</name>
    <dbReference type="NCBI Taxonomy" id="3160863"/>
    <lineage>
        <taxon>Bacteria</taxon>
        <taxon>Bacillati</taxon>
        <taxon>Bacillota</taxon>
        <taxon>Bacilli</taxon>
        <taxon>Bacillales</taxon>
        <taxon>Sporolactobacillaceae</taxon>
        <taxon>Sporolactobacillus</taxon>
    </lineage>
</organism>
<proteinExistence type="predicted"/>
<evidence type="ECO:0000313" key="1">
    <source>
        <dbReference type="EMBL" id="XCJ18094.1"/>
    </source>
</evidence>
<dbReference type="RefSeq" id="WP_353949174.1">
    <property type="nucleotide sequence ID" value="NZ_CP159510.1"/>
</dbReference>
<accession>A0AAU8IJA8</accession>
<evidence type="ECO:0008006" key="2">
    <source>
        <dbReference type="Google" id="ProtNLM"/>
    </source>
</evidence>
<dbReference type="EMBL" id="CP159510">
    <property type="protein sequence ID" value="XCJ18094.1"/>
    <property type="molecule type" value="Genomic_DNA"/>
</dbReference>
<sequence>MILDVPVKKDVIQNELKPHRDEYRPIPKKQDAEFVAHMEDVLDVYSRPYDPQKPLICLDEKPYMIHPKKIQLLILKNAIEIKRYFN</sequence>
<gene>
    <name evidence="1" type="ORF">ABNN70_06520</name>
</gene>